<gene>
    <name evidence="1" type="ORF">FX983_04060</name>
</gene>
<comment type="caution">
    <text evidence="1">The sequence shown here is derived from an EMBL/GenBank/DDBJ whole genome shotgun (WGS) entry which is preliminary data.</text>
</comment>
<name>A0A6L5BLP7_9PSED</name>
<dbReference type="AlphaFoldDB" id="A0A6L5BLP7"/>
<accession>A0A6L5BLP7</accession>
<evidence type="ECO:0000313" key="2">
    <source>
        <dbReference type="Proteomes" id="UP000475265"/>
    </source>
</evidence>
<proteinExistence type="predicted"/>
<evidence type="ECO:0000313" key="1">
    <source>
        <dbReference type="EMBL" id="KAF2389621.1"/>
    </source>
</evidence>
<dbReference type="RefSeq" id="WP_163911061.1">
    <property type="nucleotide sequence ID" value="NZ_JAAAXX010000002.1"/>
</dbReference>
<protein>
    <submittedName>
        <fullName evidence="1">Uncharacterized protein</fullName>
    </submittedName>
</protein>
<dbReference type="Proteomes" id="UP000475265">
    <property type="component" value="Unassembled WGS sequence"/>
</dbReference>
<reference evidence="1 2" key="1">
    <citation type="submission" date="2019-12" db="EMBL/GenBank/DDBJ databases">
        <title>Endophytic bacteria associated with Panax ginseng seedlings.</title>
        <authorList>
            <person name="Park J.M."/>
            <person name="Shin R."/>
            <person name="Jo S.H."/>
        </authorList>
    </citation>
    <scope>NUCLEOTIDE SEQUENCE [LARGE SCALE GENOMIC DNA]</scope>
    <source>
        <strain evidence="1 2">PgKB32</strain>
    </source>
</reference>
<dbReference type="EMBL" id="JAAAXX010000002">
    <property type="protein sequence ID" value="KAF2389621.1"/>
    <property type="molecule type" value="Genomic_DNA"/>
</dbReference>
<sequence>MSELKKLAHPATEPERPLLSGIVTADLYGSLNLEATFKSQRIDGNYGHYKESIYVNAFSHIDGVDHILFFIPTNLTIGRHEIAGTDFVVSDTRFGYWKPEAGFLFLESIVPGDYHGQFELYREVPVGGPDDPSRLVRIVNGKFHFEFAP</sequence>
<organism evidence="1 2">
    <name type="scientific">Pseudomonas frederiksbergensis</name>
    <dbReference type="NCBI Taxonomy" id="104087"/>
    <lineage>
        <taxon>Bacteria</taxon>
        <taxon>Pseudomonadati</taxon>
        <taxon>Pseudomonadota</taxon>
        <taxon>Gammaproteobacteria</taxon>
        <taxon>Pseudomonadales</taxon>
        <taxon>Pseudomonadaceae</taxon>
        <taxon>Pseudomonas</taxon>
    </lineage>
</organism>